<evidence type="ECO:0000313" key="4">
    <source>
        <dbReference type="Proteomes" id="UP000677234"/>
    </source>
</evidence>
<reference evidence="1 3" key="1">
    <citation type="submission" date="2020-12" db="EMBL/GenBank/DDBJ databases">
        <title>strain FJAT-54423T represents a novel species of the genus Brevibacillus.</title>
        <authorList>
            <person name="Tang R."/>
        </authorList>
    </citation>
    <scope>NUCLEOTIDE SEQUENCE [LARGE SCALE GENOMIC DNA]</scope>
    <source>
        <strain evidence="1 3">FJAT-54423</strain>
    </source>
</reference>
<dbReference type="RefSeq" id="WP_198830235.1">
    <property type="nucleotide sequence ID" value="NZ_CP066308.1"/>
</dbReference>
<reference evidence="2" key="2">
    <citation type="submission" date="2021-04" db="EMBL/GenBank/DDBJ databases">
        <title>Brevibacillus composti FJAT-54423, complete genome.</title>
        <authorList>
            <person name="Tang R."/>
        </authorList>
    </citation>
    <scope>NUCLEOTIDE SEQUENCE</scope>
    <source>
        <strain evidence="2">FJAT-54424</strain>
    </source>
</reference>
<accession>A0A7T5EQ65</accession>
<proteinExistence type="predicted"/>
<dbReference type="EMBL" id="CP066308">
    <property type="protein sequence ID" value="QQE76743.1"/>
    <property type="molecule type" value="Genomic_DNA"/>
</dbReference>
<organism evidence="1 3">
    <name type="scientific">Brevibacillus composti</name>
    <dbReference type="NCBI Taxonomy" id="2796470"/>
    <lineage>
        <taxon>Bacteria</taxon>
        <taxon>Bacillati</taxon>
        <taxon>Bacillota</taxon>
        <taxon>Bacilli</taxon>
        <taxon>Bacillales</taxon>
        <taxon>Paenibacillaceae</taxon>
        <taxon>Brevibacillus</taxon>
    </lineage>
</organism>
<dbReference type="KEGG" id="bcop:JD108_11600"/>
<dbReference type="AlphaFoldDB" id="A0A7T5EQ65"/>
<evidence type="ECO:0000313" key="3">
    <source>
        <dbReference type="Proteomes" id="UP000595847"/>
    </source>
</evidence>
<gene>
    <name evidence="1" type="ORF">JD108_11600</name>
    <name evidence="2" type="ORF">KDJ56_11545</name>
</gene>
<name>A0A7T5EQ65_9BACL</name>
<keyword evidence="4" id="KW-1185">Reference proteome</keyword>
<sequence>MIIRPYGPRCLVDEIFQLFFCLGIQSGDPLFKERFGKSVQLQVELILRFDDLDNLR</sequence>
<dbReference type="EMBL" id="CP073708">
    <property type="protein sequence ID" value="QUO43811.1"/>
    <property type="molecule type" value="Genomic_DNA"/>
</dbReference>
<dbReference type="Proteomes" id="UP000595847">
    <property type="component" value="Chromosome"/>
</dbReference>
<protein>
    <submittedName>
        <fullName evidence="1">Uncharacterized protein</fullName>
    </submittedName>
</protein>
<evidence type="ECO:0000313" key="1">
    <source>
        <dbReference type="EMBL" id="QQE76743.1"/>
    </source>
</evidence>
<evidence type="ECO:0000313" key="2">
    <source>
        <dbReference type="EMBL" id="QUO43811.1"/>
    </source>
</evidence>
<dbReference type="Proteomes" id="UP000677234">
    <property type="component" value="Chromosome"/>
</dbReference>